<dbReference type="PANTHER" id="PTHR43685">
    <property type="entry name" value="GLYCOSYLTRANSFERASE"/>
    <property type="match status" value="1"/>
</dbReference>
<dbReference type="Gene3D" id="3.90.550.10">
    <property type="entry name" value="Spore Coat Polysaccharide Biosynthesis Protein SpsA, Chain A"/>
    <property type="match status" value="1"/>
</dbReference>
<dbReference type="InterPro" id="IPR050834">
    <property type="entry name" value="Glycosyltransf_2"/>
</dbReference>
<dbReference type="GO" id="GO:0016740">
    <property type="term" value="F:transferase activity"/>
    <property type="evidence" value="ECO:0007669"/>
    <property type="project" value="UniProtKB-KW"/>
</dbReference>
<keyword evidence="2" id="KW-0808">Transferase</keyword>
<feature type="domain" description="Glycosyltransferase 2-like" evidence="1">
    <location>
        <begin position="3"/>
        <end position="105"/>
    </location>
</feature>
<evidence type="ECO:0000313" key="2">
    <source>
        <dbReference type="EMBL" id="NGN40206.1"/>
    </source>
</evidence>
<proteinExistence type="predicted"/>
<dbReference type="PANTHER" id="PTHR43685:SF2">
    <property type="entry name" value="GLYCOSYLTRANSFERASE 2-LIKE DOMAIN-CONTAINING PROTEIN"/>
    <property type="match status" value="1"/>
</dbReference>
<dbReference type="Proteomes" id="UP000481252">
    <property type="component" value="Unassembled WGS sequence"/>
</dbReference>
<name>A0A7C9V703_9HYPH</name>
<reference evidence="2 3" key="1">
    <citation type="submission" date="2020-02" db="EMBL/GenBank/DDBJ databases">
        <title>Genome sequence of the type strain CGMCC 1.15528 of Mesorhizobium zhangyense.</title>
        <authorList>
            <person name="Gao J."/>
            <person name="Sun J."/>
        </authorList>
    </citation>
    <scope>NUCLEOTIDE SEQUENCE [LARGE SCALE GENOMIC DNA]</scope>
    <source>
        <strain evidence="2 3">CGMCC 1.15528</strain>
    </source>
</reference>
<dbReference type="AlphaFoldDB" id="A0A7C9V703"/>
<gene>
    <name evidence="2" type="ORF">G6N74_03940</name>
</gene>
<keyword evidence="3" id="KW-1185">Reference proteome</keyword>
<dbReference type="SUPFAM" id="SSF53448">
    <property type="entry name" value="Nucleotide-diphospho-sugar transferases"/>
    <property type="match status" value="1"/>
</dbReference>
<dbReference type="Pfam" id="PF00535">
    <property type="entry name" value="Glycos_transf_2"/>
    <property type="match status" value="1"/>
</dbReference>
<evidence type="ECO:0000259" key="1">
    <source>
        <dbReference type="Pfam" id="PF00535"/>
    </source>
</evidence>
<organism evidence="2 3">
    <name type="scientific">Mesorhizobium zhangyense</name>
    <dbReference type="NCBI Taxonomy" id="1776730"/>
    <lineage>
        <taxon>Bacteria</taxon>
        <taxon>Pseudomonadati</taxon>
        <taxon>Pseudomonadota</taxon>
        <taxon>Alphaproteobacteria</taxon>
        <taxon>Hyphomicrobiales</taxon>
        <taxon>Phyllobacteriaceae</taxon>
        <taxon>Mesorhizobium</taxon>
    </lineage>
</organism>
<accession>A0A7C9V703</accession>
<dbReference type="EMBL" id="JAAKZG010000002">
    <property type="protein sequence ID" value="NGN40206.1"/>
    <property type="molecule type" value="Genomic_DNA"/>
</dbReference>
<dbReference type="InterPro" id="IPR029044">
    <property type="entry name" value="Nucleotide-diphossugar_trans"/>
</dbReference>
<dbReference type="RefSeq" id="WP_165114646.1">
    <property type="nucleotide sequence ID" value="NZ_JAAKZG010000002.1"/>
</dbReference>
<protein>
    <submittedName>
        <fullName evidence="2">Glycosyltransferase family 2 protein</fullName>
    </submittedName>
</protein>
<comment type="caution">
    <text evidence="2">The sequence shown here is derived from an EMBL/GenBank/DDBJ whole genome shotgun (WGS) entry which is preliminary data.</text>
</comment>
<sequence>MTLIIPVHDRQDALDRALQSVAAQDVLPAEIIVVDDASETPMLIRPEFTRQLRLRLIRHDKNKGAAGARNTGMSASTTEWITFLDSDDAVLPGTLGRRWALVQEDQQRQPNDKVIYGCGWIDCDEDGKSLGIRRPRPSHDPLDFAAGCWFSPGSCIIMNGKRAVEAAGGQDETLRRFEDCDWFLALALKGFSLQVLPVIGANIERKRQQNPHGIEQAADTLCRKWAEKGLDRPLMSRVRSYMSLETAAAHFFAGSRGKGLLWLARSLIECPRFSLQLSPGWDREKV</sequence>
<evidence type="ECO:0000313" key="3">
    <source>
        <dbReference type="Proteomes" id="UP000481252"/>
    </source>
</evidence>
<dbReference type="InterPro" id="IPR001173">
    <property type="entry name" value="Glyco_trans_2-like"/>
</dbReference>
<dbReference type="CDD" id="cd00761">
    <property type="entry name" value="Glyco_tranf_GTA_type"/>
    <property type="match status" value="1"/>
</dbReference>